<dbReference type="InterPro" id="IPR011009">
    <property type="entry name" value="Kinase-like_dom_sf"/>
</dbReference>
<dbReference type="CDD" id="cd06577">
    <property type="entry name" value="PASTA_pknB"/>
    <property type="match status" value="3"/>
</dbReference>
<keyword evidence="2" id="KW-0723">Serine/threonine-protein kinase</keyword>
<protein>
    <recommendedName>
        <fullName evidence="1">non-specific serine/threonine protein kinase</fullName>
        <ecNumber evidence="1">2.7.11.1</ecNumber>
    </recommendedName>
</protein>
<dbReference type="Pfam" id="PF03793">
    <property type="entry name" value="PASTA"/>
    <property type="match status" value="3"/>
</dbReference>
<reference evidence="12 13" key="1">
    <citation type="submission" date="2023-03" db="EMBL/GenBank/DDBJ databases">
        <title>Novel Species.</title>
        <authorList>
            <person name="Ma S."/>
        </authorList>
    </citation>
    <scope>NUCLEOTIDE SEQUENCE [LARGE SCALE GENOMIC DNA]</scope>
    <source>
        <strain evidence="12 13">LIND6LT2</strain>
    </source>
</reference>
<dbReference type="PROSITE" id="PS00108">
    <property type="entry name" value="PROTEIN_KINASE_ST"/>
    <property type="match status" value="1"/>
</dbReference>
<feature type="domain" description="Protein kinase" evidence="10">
    <location>
        <begin position="12"/>
        <end position="277"/>
    </location>
</feature>
<dbReference type="PROSITE" id="PS51178">
    <property type="entry name" value="PASTA"/>
    <property type="match status" value="3"/>
</dbReference>
<sequence>MLQRGTILSNRYEIIERIGAGGMSIVYKAKCNKLQRYVAIKVLREEFASDEEFVSRFRVEAQSAASLSHPNIVSIYDVGYEDHTHYIVMEYIHGKTLKQIIEEEAPFTSERVLNVAMDIASALQHAHKKNIIHRDIKPQNILITDEGVLKVADFGIARAVDSSTVVTTGNAIGSVHYFSPEQARGGYVDKTSDIYSLGIVMYEMGTKMLPFEGESPVTVALKHINEELPSPRSYNNQLSTSLEDIIIKATQKKPENRYKNIDEMIKDMEQSIQHPNGSFVKIPDIENSPTIQMSEKDMKLLRGDKKDHINEELEQKEEFHEEKDPREKWVTAGAVFTAFVLMIVISVVGIKLIQGYLQPKVVAVPSLIEMNVDDAKALLEEKELKLKISEEAYDDEIPEGRIIRQDPEEGTIINLNSEVEVVVSKGIQTIEVPNVENRDYKNAESILEELGFNIRRDPQYNDSIDENLVISQEPRAGTMLKAGETVILTVSLGPEIKTVAVPNLLNLTEQAAKNQLQNSGLNVGQITYIPHSEVAKGYVVSQTVQPGEIVKEGYMVGFVVSEGKEETEEPQSTGPVEKHITILAPLDTDTDSFHVRVRLNGENRFIYEQTHTFSDFPLDIAVTGEGTGYVEVYINEDIYYRESIDFE</sequence>
<dbReference type="CDD" id="cd14014">
    <property type="entry name" value="STKc_PknB_like"/>
    <property type="match status" value="1"/>
</dbReference>
<dbReference type="InterPro" id="IPR005543">
    <property type="entry name" value="PASTA_dom"/>
</dbReference>
<comment type="catalytic activity">
    <reaction evidence="7">
        <text>L-threonyl-[protein] + ATP = O-phospho-L-threonyl-[protein] + ADP + H(+)</text>
        <dbReference type="Rhea" id="RHEA:46608"/>
        <dbReference type="Rhea" id="RHEA-COMP:11060"/>
        <dbReference type="Rhea" id="RHEA-COMP:11605"/>
        <dbReference type="ChEBI" id="CHEBI:15378"/>
        <dbReference type="ChEBI" id="CHEBI:30013"/>
        <dbReference type="ChEBI" id="CHEBI:30616"/>
        <dbReference type="ChEBI" id="CHEBI:61977"/>
        <dbReference type="ChEBI" id="CHEBI:456216"/>
        <dbReference type="EC" id="2.7.11.1"/>
    </reaction>
</comment>
<evidence type="ECO:0000256" key="2">
    <source>
        <dbReference type="ARBA" id="ARBA00022527"/>
    </source>
</evidence>
<evidence type="ECO:0000313" key="12">
    <source>
        <dbReference type="EMBL" id="WZL70386.1"/>
    </source>
</evidence>
<gene>
    <name evidence="12" type="primary">pknB</name>
    <name evidence="12" type="ORF">QBE51_02310</name>
</gene>
<keyword evidence="13" id="KW-1185">Reference proteome</keyword>
<dbReference type="Gene3D" id="1.10.510.10">
    <property type="entry name" value="Transferase(Phosphotransferase) domain 1"/>
    <property type="match status" value="1"/>
</dbReference>
<dbReference type="NCBIfam" id="NF033483">
    <property type="entry name" value="PknB_PASTA_kin"/>
    <property type="match status" value="1"/>
</dbReference>
<dbReference type="GO" id="GO:0016301">
    <property type="term" value="F:kinase activity"/>
    <property type="evidence" value="ECO:0007669"/>
    <property type="project" value="UniProtKB-KW"/>
</dbReference>
<evidence type="ECO:0000256" key="7">
    <source>
        <dbReference type="ARBA" id="ARBA00047899"/>
    </source>
</evidence>
<organism evidence="12 13">
    <name type="scientific">Defluviitalea saccharophila</name>
    <dbReference type="NCBI Taxonomy" id="879970"/>
    <lineage>
        <taxon>Bacteria</taxon>
        <taxon>Bacillati</taxon>
        <taxon>Bacillota</taxon>
        <taxon>Clostridia</taxon>
        <taxon>Lachnospirales</taxon>
        <taxon>Defluviitaleaceae</taxon>
        <taxon>Defluviitalea</taxon>
    </lineage>
</organism>
<evidence type="ECO:0000256" key="3">
    <source>
        <dbReference type="ARBA" id="ARBA00022679"/>
    </source>
</evidence>
<dbReference type="PROSITE" id="PS00107">
    <property type="entry name" value="PROTEIN_KINASE_ATP"/>
    <property type="match status" value="1"/>
</dbReference>
<dbReference type="Gene3D" id="3.30.200.20">
    <property type="entry name" value="Phosphorylase Kinase, domain 1"/>
    <property type="match status" value="1"/>
</dbReference>
<dbReference type="SMART" id="SM00220">
    <property type="entry name" value="S_TKc"/>
    <property type="match status" value="1"/>
</dbReference>
<dbReference type="Proteomes" id="UP001486565">
    <property type="component" value="Chromosome"/>
</dbReference>
<dbReference type="Gene3D" id="3.30.10.20">
    <property type="match status" value="3"/>
</dbReference>
<dbReference type="EC" id="2.7.11.1" evidence="1"/>
<evidence type="ECO:0000256" key="1">
    <source>
        <dbReference type="ARBA" id="ARBA00012513"/>
    </source>
</evidence>
<evidence type="ECO:0000313" key="13">
    <source>
        <dbReference type="Proteomes" id="UP001486565"/>
    </source>
</evidence>
<dbReference type="InterPro" id="IPR017441">
    <property type="entry name" value="Protein_kinase_ATP_BS"/>
</dbReference>
<evidence type="ECO:0000259" key="11">
    <source>
        <dbReference type="PROSITE" id="PS51178"/>
    </source>
</evidence>
<keyword evidence="4 9" id="KW-0547">Nucleotide-binding</keyword>
<keyword evidence="6 9" id="KW-0067">ATP-binding</keyword>
<dbReference type="Pfam" id="PF00069">
    <property type="entry name" value="Pkinase"/>
    <property type="match status" value="1"/>
</dbReference>
<comment type="catalytic activity">
    <reaction evidence="8">
        <text>L-seryl-[protein] + ATP = O-phospho-L-seryl-[protein] + ADP + H(+)</text>
        <dbReference type="Rhea" id="RHEA:17989"/>
        <dbReference type="Rhea" id="RHEA-COMP:9863"/>
        <dbReference type="Rhea" id="RHEA-COMP:11604"/>
        <dbReference type="ChEBI" id="CHEBI:15378"/>
        <dbReference type="ChEBI" id="CHEBI:29999"/>
        <dbReference type="ChEBI" id="CHEBI:30616"/>
        <dbReference type="ChEBI" id="CHEBI:83421"/>
        <dbReference type="ChEBI" id="CHEBI:456216"/>
        <dbReference type="EC" id="2.7.11.1"/>
    </reaction>
</comment>
<dbReference type="SUPFAM" id="SSF56112">
    <property type="entry name" value="Protein kinase-like (PK-like)"/>
    <property type="match status" value="1"/>
</dbReference>
<evidence type="ECO:0000256" key="6">
    <source>
        <dbReference type="ARBA" id="ARBA00022840"/>
    </source>
</evidence>
<evidence type="ECO:0000256" key="9">
    <source>
        <dbReference type="PROSITE-ProRule" id="PRU10141"/>
    </source>
</evidence>
<evidence type="ECO:0000256" key="4">
    <source>
        <dbReference type="ARBA" id="ARBA00022741"/>
    </source>
</evidence>
<dbReference type="SMART" id="SM00740">
    <property type="entry name" value="PASTA"/>
    <property type="match status" value="3"/>
</dbReference>
<name>A0ABZ2Y4X1_9FIRM</name>
<dbReference type="EMBL" id="CP121687">
    <property type="protein sequence ID" value="WZL70386.1"/>
    <property type="molecule type" value="Genomic_DNA"/>
</dbReference>
<keyword evidence="3" id="KW-0808">Transferase</keyword>
<accession>A0ABZ2Y4X1</accession>
<keyword evidence="5 12" id="KW-0418">Kinase</keyword>
<dbReference type="PROSITE" id="PS50011">
    <property type="entry name" value="PROTEIN_KINASE_DOM"/>
    <property type="match status" value="1"/>
</dbReference>
<dbReference type="InterPro" id="IPR008271">
    <property type="entry name" value="Ser/Thr_kinase_AS"/>
</dbReference>
<evidence type="ECO:0000256" key="5">
    <source>
        <dbReference type="ARBA" id="ARBA00022777"/>
    </source>
</evidence>
<feature type="domain" description="PASTA" evidence="11">
    <location>
        <begin position="426"/>
        <end position="492"/>
    </location>
</feature>
<dbReference type="PANTHER" id="PTHR43289:SF34">
    <property type="entry name" value="SERINE_THREONINE-PROTEIN KINASE YBDM-RELATED"/>
    <property type="match status" value="1"/>
</dbReference>
<dbReference type="InterPro" id="IPR000719">
    <property type="entry name" value="Prot_kinase_dom"/>
</dbReference>
<feature type="domain" description="PASTA" evidence="11">
    <location>
        <begin position="493"/>
        <end position="562"/>
    </location>
</feature>
<feature type="binding site" evidence="9">
    <location>
        <position position="41"/>
    </location>
    <ligand>
        <name>ATP</name>
        <dbReference type="ChEBI" id="CHEBI:30616"/>
    </ligand>
</feature>
<evidence type="ECO:0000259" key="10">
    <source>
        <dbReference type="PROSITE" id="PS50011"/>
    </source>
</evidence>
<proteinExistence type="predicted"/>
<evidence type="ECO:0000256" key="8">
    <source>
        <dbReference type="ARBA" id="ARBA00048679"/>
    </source>
</evidence>
<dbReference type="RefSeq" id="WP_341877349.1">
    <property type="nucleotide sequence ID" value="NZ_CP121687.1"/>
</dbReference>
<feature type="domain" description="PASTA" evidence="11">
    <location>
        <begin position="358"/>
        <end position="425"/>
    </location>
</feature>
<dbReference type="PANTHER" id="PTHR43289">
    <property type="entry name" value="MITOGEN-ACTIVATED PROTEIN KINASE KINASE KINASE 20-RELATED"/>
    <property type="match status" value="1"/>
</dbReference>